<evidence type="ECO:0000259" key="12">
    <source>
        <dbReference type="SMART" id="SM01104"/>
    </source>
</evidence>
<evidence type="ECO:0000313" key="13">
    <source>
        <dbReference type="EMBL" id="RMZ72090.1"/>
    </source>
</evidence>
<keyword evidence="13" id="KW-0648">Protein biosynthesis</keyword>
<dbReference type="GO" id="GO:0003729">
    <property type="term" value="F:mRNA binding"/>
    <property type="evidence" value="ECO:0007669"/>
    <property type="project" value="TreeGrafter"/>
</dbReference>
<dbReference type="InterPro" id="IPR041973">
    <property type="entry name" value="KOW_Spt5_1"/>
</dbReference>
<evidence type="ECO:0000256" key="9">
    <source>
        <dbReference type="PIRNR" id="PIRNR036945"/>
    </source>
</evidence>
<dbReference type="GO" id="GO:0006357">
    <property type="term" value="P:regulation of transcription by RNA polymerase II"/>
    <property type="evidence" value="ECO:0007669"/>
    <property type="project" value="InterPro"/>
</dbReference>
<dbReference type="InterPro" id="IPR057936">
    <property type="entry name" value="KOWx_Spt5"/>
</dbReference>
<dbReference type="GO" id="GO:0003746">
    <property type="term" value="F:translation elongation factor activity"/>
    <property type="evidence" value="ECO:0007669"/>
    <property type="project" value="UniProtKB-KW"/>
</dbReference>
<evidence type="ECO:0000256" key="1">
    <source>
        <dbReference type="ARBA" id="ARBA00004123"/>
    </source>
</evidence>
<dbReference type="EMBL" id="KE747829">
    <property type="protein sequence ID" value="RMZ72090.1"/>
    <property type="molecule type" value="Genomic_DNA"/>
</dbReference>
<gene>
    <name evidence="13" type="ORF">GMOD_00007084</name>
</gene>
<dbReference type="Pfam" id="PF11942">
    <property type="entry name" value="Spt5_N"/>
    <property type="match status" value="1"/>
</dbReference>
<keyword evidence="14" id="KW-1185">Reference proteome</keyword>
<feature type="compositionally biased region" description="Basic residues" evidence="10">
    <location>
        <begin position="84"/>
        <end position="93"/>
    </location>
</feature>
<evidence type="ECO:0000259" key="11">
    <source>
        <dbReference type="SMART" id="SM00739"/>
    </source>
</evidence>
<keyword evidence="4" id="KW-0507">mRNA processing</keyword>
<dbReference type="CDD" id="cd06085">
    <property type="entry name" value="KOW_Spt5_5"/>
    <property type="match status" value="1"/>
</dbReference>
<dbReference type="FunFam" id="2.30.30.30:FF:000063">
    <property type="entry name" value="Transcription elongation factor SPT5"/>
    <property type="match status" value="1"/>
</dbReference>
<dbReference type="CDD" id="cd06081">
    <property type="entry name" value="KOW_Spt5_1"/>
    <property type="match status" value="1"/>
</dbReference>
<dbReference type="CDD" id="cd09888">
    <property type="entry name" value="NGN_Euk"/>
    <property type="match status" value="1"/>
</dbReference>
<evidence type="ECO:0000313" key="14">
    <source>
        <dbReference type="Proteomes" id="UP000265663"/>
    </source>
</evidence>
<feature type="compositionally biased region" description="Gly residues" evidence="10">
    <location>
        <begin position="911"/>
        <end position="926"/>
    </location>
</feature>
<feature type="region of interest" description="Disordered" evidence="10">
    <location>
        <begin position="1"/>
        <end position="138"/>
    </location>
</feature>
<comment type="similarity">
    <text evidence="2 9">Belongs to the SPT5 family.</text>
</comment>
<dbReference type="InterPro" id="IPR017071">
    <property type="entry name" value="TF_Spt5_eukaryote"/>
</dbReference>
<feature type="compositionally biased region" description="Acidic residues" evidence="10">
    <location>
        <begin position="39"/>
        <end position="79"/>
    </location>
</feature>
<dbReference type="FunFam" id="2.30.30.30:FF:000029">
    <property type="entry name" value="Transcription elongation factor SPT5"/>
    <property type="match status" value="1"/>
</dbReference>
<feature type="region of interest" description="Disordered" evidence="10">
    <location>
        <begin position="772"/>
        <end position="860"/>
    </location>
</feature>
<dbReference type="InterPro" id="IPR014722">
    <property type="entry name" value="Rib_uL2_dom2"/>
</dbReference>
<evidence type="ECO:0000256" key="5">
    <source>
        <dbReference type="ARBA" id="ARBA00023163"/>
    </source>
</evidence>
<dbReference type="InterPro" id="IPR005824">
    <property type="entry name" value="KOW"/>
</dbReference>
<evidence type="ECO:0000256" key="2">
    <source>
        <dbReference type="ARBA" id="ARBA00006956"/>
    </source>
</evidence>
<dbReference type="SMART" id="SM00739">
    <property type="entry name" value="KOW"/>
    <property type="match status" value="4"/>
</dbReference>
<dbReference type="Pfam" id="PF23290">
    <property type="entry name" value="KOW5_SPT5"/>
    <property type="match status" value="1"/>
</dbReference>
<evidence type="ECO:0000256" key="4">
    <source>
        <dbReference type="ARBA" id="ARBA00022664"/>
    </source>
</evidence>
<dbReference type="Gene3D" id="3.30.70.940">
    <property type="entry name" value="NusG, N-terminal domain"/>
    <property type="match status" value="1"/>
</dbReference>
<dbReference type="InterPro" id="IPR041976">
    <property type="entry name" value="KOW_Spt5_3"/>
</dbReference>
<name>A0A3M7MCF9_9PLEO</name>
<sequence>MASYGSDVEEDEEDFNPAPEIDEDDVVPSNNAARRPAAEDDEPTMTGNDDEDEEGGGIDIDNDDDDDEDEDEEDEDDEDVVARPSKRRKKAKRNMFIDVEAEVDEDEEEEEEGDDEGIDEVHPDDLLEPTGADLDDRHHRELDMRREVNAQRDVEEIAKEFDEKYRRRQMQSTRRGGAGAVPLALPTVDDPSIWGCKCRPGKEREIVMAIQKRIDEKLRAGMPVQVYSAFERGPSGPQSGFLYVEADSKAAVVELIEGIQNVFMGSGQFSIPPKERPDLLRKKKRAPLEVGKFVRMQRPPTYRGDLAKVVEVSTNGLDCVVQLVPRLDYGLNDDANAAVDNKRKRGFFGKQTERPPAKLFNEAEAKKRHMKHLSMTGSGNQRAYTYKGEDYQNGFLIKEVKVNWVSTEKVNPKMEELQFFSIQNADGTETMDLMAVQAAQKAADSGSAFAAGENVEIYTGEQKGIRGTTVTVTGDILTLRVSEGDLKGRRIDAPVKTLRKLFRDGDHVKVIGGSKYVDEVGLVTRIRDDKITLLCDSTQQEITVFSKDLKRAADSANLGADSNFDLYDFVQIDASTIGCVVRVDREVLRIVDQQGDVRTLLHTQVSQIVGRNKHAVATDRDGSEIRHEDDVKEHGGEGRQGKVLYIHRGVLFVRNRELVENQGIFVVRSNNVVTMAAKSGRAQAQGPDLSGINPALNAGANNATGMPPPRAQMGRDRLIGKTVVIRKGAYKGLLGIVKDTMNDEARIELHTKNKQISVKKELLTIKDPITGASMELGGKFPNRSRGGGGYSGGGGQTSYGGAAGGRTPGWGNSGGGGGGRTPGWGGGGGGRTPGWGGAGASAAAGGRTPGWGGDGGRTAYGGGDGSRTAYGGGDGSRTSYGGATAYGGATSYGGGTAYGGNDGNRTSYGGFNSGGRTPGWGGGGASGTATSKSGGGGLSAPTPGVYNAPTPGAYAAPTPGGYGAYSAPTPGGPPMDAPTPGNYTAPTPGDTSSGRYATAPTPGAWDVATPAPSGDPGYD</sequence>
<feature type="compositionally biased region" description="Gly residues" evidence="10">
    <location>
        <begin position="847"/>
        <end position="860"/>
    </location>
</feature>
<dbReference type="InterPro" id="IPR039659">
    <property type="entry name" value="SPT5"/>
</dbReference>
<dbReference type="AlphaFoldDB" id="A0A3M7MCF9"/>
<evidence type="ECO:0000256" key="7">
    <source>
        <dbReference type="ARBA" id="ARBA00024691"/>
    </source>
</evidence>
<feature type="domain" description="KOW" evidence="11">
    <location>
        <begin position="624"/>
        <end position="649"/>
    </location>
</feature>
<dbReference type="InterPro" id="IPR041975">
    <property type="entry name" value="KOW_Spt5_2"/>
</dbReference>
<feature type="compositionally biased region" description="Polar residues" evidence="10">
    <location>
        <begin position="981"/>
        <end position="995"/>
    </location>
</feature>
<keyword evidence="13" id="KW-0251">Elongation factor</keyword>
<feature type="compositionally biased region" description="Acidic residues" evidence="10">
    <location>
        <begin position="99"/>
        <end position="118"/>
    </location>
</feature>
<feature type="domain" description="Spt5 C-terminal" evidence="12">
    <location>
        <begin position="804"/>
        <end position="1002"/>
    </location>
</feature>
<dbReference type="Gene3D" id="2.30.30.30">
    <property type="match status" value="3"/>
</dbReference>
<protein>
    <recommendedName>
        <fullName evidence="3 9">Transcription elongation factor SPT5</fullName>
    </recommendedName>
</protein>
<evidence type="ECO:0000256" key="10">
    <source>
        <dbReference type="SAM" id="MobiDB-lite"/>
    </source>
</evidence>
<dbReference type="InterPro" id="IPR022581">
    <property type="entry name" value="Spt5_N"/>
</dbReference>
<dbReference type="Pfam" id="PF23037">
    <property type="entry name" value="KOWx_SPT5"/>
    <property type="match status" value="1"/>
</dbReference>
<dbReference type="Pfam" id="PF23284">
    <property type="entry name" value="KOW2_Spt5"/>
    <property type="match status" value="1"/>
</dbReference>
<proteinExistence type="inferred from homology"/>
<dbReference type="InterPro" id="IPR041977">
    <property type="entry name" value="KOW_Spt5_4"/>
</dbReference>
<comment type="subunit">
    <text evidence="8">Component of the SPT4-SPT5 complex. Interacts with RNA polymerase II.</text>
</comment>
<dbReference type="GO" id="GO:0032784">
    <property type="term" value="P:regulation of DNA-templated transcription elongation"/>
    <property type="evidence" value="ECO:0007669"/>
    <property type="project" value="InterPro"/>
</dbReference>
<dbReference type="Proteomes" id="UP000265663">
    <property type="component" value="Unassembled WGS sequence"/>
</dbReference>
<dbReference type="CDD" id="cd06083">
    <property type="entry name" value="KOW_Spt5_3"/>
    <property type="match status" value="1"/>
</dbReference>
<feature type="compositionally biased region" description="Acidic residues" evidence="10">
    <location>
        <begin position="7"/>
        <end position="26"/>
    </location>
</feature>
<dbReference type="CDD" id="cd06084">
    <property type="entry name" value="KOW_Spt5_4"/>
    <property type="match status" value="1"/>
</dbReference>
<dbReference type="GO" id="GO:0032044">
    <property type="term" value="C:DSIF complex"/>
    <property type="evidence" value="ECO:0007669"/>
    <property type="project" value="TreeGrafter"/>
</dbReference>
<dbReference type="PANTHER" id="PTHR11125">
    <property type="entry name" value="SUPPRESSOR OF TY 5"/>
    <property type="match status" value="1"/>
</dbReference>
<dbReference type="GO" id="GO:0006368">
    <property type="term" value="P:transcription elongation by RNA polymerase II"/>
    <property type="evidence" value="ECO:0007669"/>
    <property type="project" value="TreeGrafter"/>
</dbReference>
<dbReference type="InterPro" id="IPR024945">
    <property type="entry name" value="Spt5_C_dom"/>
</dbReference>
<dbReference type="InterPro" id="IPR041978">
    <property type="entry name" value="KOW_Spt5_5"/>
</dbReference>
<dbReference type="GO" id="GO:0006397">
    <property type="term" value="P:mRNA processing"/>
    <property type="evidence" value="ECO:0007669"/>
    <property type="project" value="UniProtKB-KW"/>
</dbReference>
<feature type="region of interest" description="Disordered" evidence="10">
    <location>
        <begin position="957"/>
        <end position="1019"/>
    </location>
</feature>
<dbReference type="InterPro" id="IPR005100">
    <property type="entry name" value="NGN-domain"/>
</dbReference>
<dbReference type="CDD" id="cd06082">
    <property type="entry name" value="KOW_Spt5_2"/>
    <property type="match status" value="1"/>
</dbReference>
<evidence type="ECO:0000256" key="3">
    <source>
        <dbReference type="ARBA" id="ARBA00020181"/>
    </source>
</evidence>
<comment type="subcellular location">
    <subcellularLocation>
        <location evidence="1 9">Nucleus</location>
    </subcellularLocation>
</comment>
<dbReference type="InterPro" id="IPR036735">
    <property type="entry name" value="NGN_dom_sf"/>
</dbReference>
<feature type="region of interest" description="Disordered" evidence="10">
    <location>
        <begin position="909"/>
        <end position="944"/>
    </location>
</feature>
<evidence type="ECO:0000256" key="6">
    <source>
        <dbReference type="ARBA" id="ARBA00023242"/>
    </source>
</evidence>
<keyword evidence="5 9" id="KW-0804">Transcription</keyword>
<dbReference type="SMART" id="SM01104">
    <property type="entry name" value="CTD"/>
    <property type="match status" value="1"/>
</dbReference>
<reference evidence="13 14" key="1">
    <citation type="journal article" date="2014" name="PLoS ONE">
        <title>De novo Genome Assembly of the Fungal Plant Pathogen Pyrenophora semeniperda.</title>
        <authorList>
            <person name="Soliai M.M."/>
            <person name="Meyer S.E."/>
            <person name="Udall J.A."/>
            <person name="Elzinga D.E."/>
            <person name="Hermansen R.A."/>
            <person name="Bodily P.M."/>
            <person name="Hart A.A."/>
            <person name="Coleman C.E."/>
        </authorList>
    </citation>
    <scope>NUCLEOTIDE SEQUENCE [LARGE SCALE GENOMIC DNA]</scope>
    <source>
        <strain evidence="13 14">CCB06</strain>
        <tissue evidence="13">Mycelium</tissue>
    </source>
</reference>
<feature type="compositionally biased region" description="Low complexity" evidence="10">
    <location>
        <begin position="957"/>
        <end position="968"/>
    </location>
</feature>
<dbReference type="InterPro" id="IPR008991">
    <property type="entry name" value="Translation_prot_SH3-like_sf"/>
</dbReference>
<organism evidence="13 14">
    <name type="scientific">Pyrenophora seminiperda CCB06</name>
    <dbReference type="NCBI Taxonomy" id="1302712"/>
    <lineage>
        <taxon>Eukaryota</taxon>
        <taxon>Fungi</taxon>
        <taxon>Dikarya</taxon>
        <taxon>Ascomycota</taxon>
        <taxon>Pezizomycotina</taxon>
        <taxon>Dothideomycetes</taxon>
        <taxon>Pleosporomycetidae</taxon>
        <taxon>Pleosporales</taxon>
        <taxon>Pleosporineae</taxon>
        <taxon>Pleosporaceae</taxon>
        <taxon>Pyrenophora</taxon>
    </lineage>
</organism>
<dbReference type="Pfam" id="PF03439">
    <property type="entry name" value="Spt5-NGN"/>
    <property type="match status" value="1"/>
</dbReference>
<accession>A0A3M7MCF9</accession>
<dbReference type="InterPro" id="IPR039385">
    <property type="entry name" value="NGN_Euk"/>
</dbReference>
<feature type="compositionally biased region" description="Gly residues" evidence="10">
    <location>
        <begin position="785"/>
        <end position="839"/>
    </location>
</feature>
<feature type="domain" description="KOW" evidence="11">
    <location>
        <begin position="501"/>
        <end position="529"/>
    </location>
</feature>
<dbReference type="Pfam" id="PF23042">
    <property type="entry name" value="KOW1_SPT5"/>
    <property type="match status" value="1"/>
</dbReference>
<comment type="function">
    <text evidence="7 9">The SPT4-SPT5 complex mediates both activation and inhibition of transcription elongation, and plays a role in pre-mRNA processing. This complex seems to be important for the stability of the RNA polymerase II elongation machinery on the chromatin template but not for the inherent ability of this machinery to translocate down the gene.</text>
</comment>
<feature type="region of interest" description="Disordered" evidence="10">
    <location>
        <begin position="616"/>
        <end position="636"/>
    </location>
</feature>
<dbReference type="PIRSF" id="PIRSF036945">
    <property type="entry name" value="Spt5"/>
    <property type="match status" value="1"/>
</dbReference>
<dbReference type="PANTHER" id="PTHR11125:SF7">
    <property type="entry name" value="TRANSCRIPTION ELONGATION FACTOR SPT5"/>
    <property type="match status" value="1"/>
</dbReference>
<feature type="domain" description="KOW" evidence="11">
    <location>
        <begin position="448"/>
        <end position="475"/>
    </location>
</feature>
<dbReference type="SUPFAM" id="SSF50104">
    <property type="entry name" value="Translation proteins SH3-like domain"/>
    <property type="match status" value="1"/>
</dbReference>
<dbReference type="Pfam" id="PF23291">
    <property type="entry name" value="KOW4_SPT5"/>
    <property type="match status" value="1"/>
</dbReference>
<evidence type="ECO:0000256" key="8">
    <source>
        <dbReference type="ARBA" id="ARBA00025870"/>
    </source>
</evidence>
<dbReference type="OrthoDB" id="28901at2759"/>
<feature type="domain" description="KOW" evidence="11">
    <location>
        <begin position="716"/>
        <end position="743"/>
    </location>
</feature>
<keyword evidence="6 9" id="KW-0539">Nucleus</keyword>